<name>A0ABW6WWB6_9ACTN</name>
<accession>A0ABW6WWB6</accession>
<feature type="region of interest" description="Disordered" evidence="1">
    <location>
        <begin position="112"/>
        <end position="247"/>
    </location>
</feature>
<feature type="compositionally biased region" description="Basic and acidic residues" evidence="1">
    <location>
        <begin position="160"/>
        <end position="173"/>
    </location>
</feature>
<dbReference type="Proteomes" id="UP001602245">
    <property type="component" value="Unassembled WGS sequence"/>
</dbReference>
<feature type="region of interest" description="Disordered" evidence="1">
    <location>
        <begin position="19"/>
        <end position="40"/>
    </location>
</feature>
<sequence length="359" mass="38398">MTETGWPLIPREVLPAAVPAAKRRPMPRPPHADPGRQLPFFGAETTEPSPADLAGLLAGPGQLGRMGGTARVSVEVDAAWRVHVLVAELVARGLTAHWRPLDQNQLQDQADVRAGEPPATPVSDDHRPAAPDPFDDVYPDPDAWPDSSAGDEPVGDDLLEDGRRDPQHPDAGRRHPVSGELSLTAGRRPARSGEESEKSDSLGRSAPPAERGPGVTPHQEAQDKETDADETDEADEEPSAAEPRPRFEVLTAYSRRLNGLARAWPDAAAQLFLSGPRLRLWVAAAGEPVPGGYALGLDPVKDPVAIDAALVRAGLAGRVSDDGRHYLIVGKRRLRRLAELVGDRPDAAPEHVWPFAASA</sequence>
<reference evidence="2 3" key="1">
    <citation type="submission" date="2024-10" db="EMBL/GenBank/DDBJ databases">
        <title>The Natural Products Discovery Center: Release of the First 8490 Sequenced Strains for Exploring Actinobacteria Biosynthetic Diversity.</title>
        <authorList>
            <person name="Kalkreuter E."/>
            <person name="Kautsar S.A."/>
            <person name="Yang D."/>
            <person name="Bader C.D."/>
            <person name="Teijaro C.N."/>
            <person name="Fluegel L."/>
            <person name="Davis C.M."/>
            <person name="Simpson J.R."/>
            <person name="Lauterbach L."/>
            <person name="Steele A.D."/>
            <person name="Gui C."/>
            <person name="Meng S."/>
            <person name="Li G."/>
            <person name="Viehrig K."/>
            <person name="Ye F."/>
            <person name="Su P."/>
            <person name="Kiefer A.F."/>
            <person name="Nichols A."/>
            <person name="Cepeda A.J."/>
            <person name="Yan W."/>
            <person name="Fan B."/>
            <person name="Jiang Y."/>
            <person name="Adhikari A."/>
            <person name="Zheng C.-J."/>
            <person name="Schuster L."/>
            <person name="Cowan T.M."/>
            <person name="Smanski M.J."/>
            <person name="Chevrette M.G."/>
            <person name="De Carvalho L.P.S."/>
            <person name="Shen B."/>
        </authorList>
    </citation>
    <scope>NUCLEOTIDE SEQUENCE [LARGE SCALE GENOMIC DNA]</scope>
    <source>
        <strain evidence="2 3">NPDC000087</strain>
    </source>
</reference>
<organism evidence="2 3">
    <name type="scientific">Paractinoplanes globisporus</name>
    <dbReference type="NCBI Taxonomy" id="113565"/>
    <lineage>
        <taxon>Bacteria</taxon>
        <taxon>Bacillati</taxon>
        <taxon>Actinomycetota</taxon>
        <taxon>Actinomycetes</taxon>
        <taxon>Micromonosporales</taxon>
        <taxon>Micromonosporaceae</taxon>
        <taxon>Paractinoplanes</taxon>
    </lineage>
</organism>
<protein>
    <submittedName>
        <fullName evidence="2">Uncharacterized protein</fullName>
    </submittedName>
</protein>
<feature type="compositionally biased region" description="Basic and acidic residues" evidence="1">
    <location>
        <begin position="191"/>
        <end position="201"/>
    </location>
</feature>
<feature type="compositionally biased region" description="Acidic residues" evidence="1">
    <location>
        <begin position="226"/>
        <end position="239"/>
    </location>
</feature>
<evidence type="ECO:0000256" key="1">
    <source>
        <dbReference type="SAM" id="MobiDB-lite"/>
    </source>
</evidence>
<evidence type="ECO:0000313" key="2">
    <source>
        <dbReference type="EMBL" id="MFF5296860.1"/>
    </source>
</evidence>
<comment type="caution">
    <text evidence="2">The sequence shown here is derived from an EMBL/GenBank/DDBJ whole genome shotgun (WGS) entry which is preliminary data.</text>
</comment>
<evidence type="ECO:0000313" key="3">
    <source>
        <dbReference type="Proteomes" id="UP001602245"/>
    </source>
</evidence>
<keyword evidence="3" id="KW-1185">Reference proteome</keyword>
<proteinExistence type="predicted"/>
<dbReference type="RefSeq" id="WP_020515365.1">
    <property type="nucleotide sequence ID" value="NZ_JBIAZU010000009.1"/>
</dbReference>
<gene>
    <name evidence="2" type="ORF">ACFY35_46145</name>
</gene>
<dbReference type="EMBL" id="JBIAZU010000009">
    <property type="protein sequence ID" value="MFF5296860.1"/>
    <property type="molecule type" value="Genomic_DNA"/>
</dbReference>